<gene>
    <name evidence="6" type="ORF">PVAG01_07460</name>
</gene>
<evidence type="ECO:0000256" key="1">
    <source>
        <dbReference type="ARBA" id="ARBA00004685"/>
    </source>
</evidence>
<evidence type="ECO:0000256" key="5">
    <source>
        <dbReference type="SAM" id="Phobius"/>
    </source>
</evidence>
<keyword evidence="2" id="KW-0560">Oxidoreductase</keyword>
<keyword evidence="5" id="KW-0812">Transmembrane</keyword>
<proteinExistence type="inferred from homology"/>
<evidence type="ECO:0000313" key="6">
    <source>
        <dbReference type="EMBL" id="KAL3421015.1"/>
    </source>
</evidence>
<accession>A0ABR4PCH9</accession>
<name>A0ABR4PCH9_9HELO</name>
<keyword evidence="5" id="KW-0472">Membrane</keyword>
<dbReference type="PANTHER" id="PTHR33365">
    <property type="entry name" value="YALI0B05434P"/>
    <property type="match status" value="1"/>
</dbReference>
<evidence type="ECO:0000313" key="7">
    <source>
        <dbReference type="Proteomes" id="UP001629113"/>
    </source>
</evidence>
<keyword evidence="7" id="KW-1185">Reference proteome</keyword>
<feature type="transmembrane region" description="Helical" evidence="5">
    <location>
        <begin position="53"/>
        <end position="72"/>
    </location>
</feature>
<reference evidence="6 7" key="1">
    <citation type="submission" date="2024-06" db="EMBL/GenBank/DDBJ databases">
        <title>Complete genome of Phlyctema vagabunda strain 19-DSS-EL-015.</title>
        <authorList>
            <person name="Fiorenzani C."/>
        </authorList>
    </citation>
    <scope>NUCLEOTIDE SEQUENCE [LARGE SCALE GENOMIC DNA]</scope>
    <source>
        <strain evidence="6 7">19-DSS-EL-015</strain>
    </source>
</reference>
<comment type="similarity">
    <text evidence="3">Belongs to the ustYa family.</text>
</comment>
<keyword evidence="5" id="KW-1133">Transmembrane helix</keyword>
<comment type="caution">
    <text evidence="6">The sequence shown here is derived from an EMBL/GenBank/DDBJ whole genome shotgun (WGS) entry which is preliminary data.</text>
</comment>
<dbReference type="Pfam" id="PF11807">
    <property type="entry name" value="UstYa"/>
    <property type="match status" value="1"/>
</dbReference>
<dbReference type="PANTHER" id="PTHR33365:SF11">
    <property type="entry name" value="TAT PATHWAY SIGNAL SEQUENCE"/>
    <property type="match status" value="1"/>
</dbReference>
<sequence length="253" mass="28764">MATTPTVPSYHALSDDEDSNLMTEHEVDDRVHFDNDERRYSQLQKRTAKYRQWLYILSTLYITTVVFGLLAFRAQLGLQANPEVKNSPLYPYLPEIPTKTIVFEPDYRFWTSIPDQVGRGFVNLTTKDAQYFVPGSPAPKSDETVETYGVALFHQLHCLGSIRAALAAINSTSMAANPEYRNSVDVGHLGHCFDYIRQSLMCSGDMSLESYPHLNKENNVAIDGWGAAHTCRDWDTMYNFMVEKKFSDRTGIL</sequence>
<dbReference type="EMBL" id="JBFCZG010000006">
    <property type="protein sequence ID" value="KAL3421015.1"/>
    <property type="molecule type" value="Genomic_DNA"/>
</dbReference>
<feature type="region of interest" description="Disordered" evidence="4">
    <location>
        <begin position="1"/>
        <end position="21"/>
    </location>
</feature>
<dbReference type="InterPro" id="IPR021765">
    <property type="entry name" value="UstYa-like"/>
</dbReference>
<evidence type="ECO:0000256" key="4">
    <source>
        <dbReference type="SAM" id="MobiDB-lite"/>
    </source>
</evidence>
<evidence type="ECO:0000256" key="2">
    <source>
        <dbReference type="ARBA" id="ARBA00023002"/>
    </source>
</evidence>
<evidence type="ECO:0000256" key="3">
    <source>
        <dbReference type="ARBA" id="ARBA00035112"/>
    </source>
</evidence>
<comment type="pathway">
    <text evidence="1">Mycotoxin biosynthesis.</text>
</comment>
<organism evidence="6 7">
    <name type="scientific">Phlyctema vagabunda</name>
    <dbReference type="NCBI Taxonomy" id="108571"/>
    <lineage>
        <taxon>Eukaryota</taxon>
        <taxon>Fungi</taxon>
        <taxon>Dikarya</taxon>
        <taxon>Ascomycota</taxon>
        <taxon>Pezizomycotina</taxon>
        <taxon>Leotiomycetes</taxon>
        <taxon>Helotiales</taxon>
        <taxon>Dermateaceae</taxon>
        <taxon>Phlyctema</taxon>
    </lineage>
</organism>
<protein>
    <recommendedName>
        <fullName evidence="8">Oxidase ustYa</fullName>
    </recommendedName>
</protein>
<evidence type="ECO:0008006" key="8">
    <source>
        <dbReference type="Google" id="ProtNLM"/>
    </source>
</evidence>
<dbReference type="Proteomes" id="UP001629113">
    <property type="component" value="Unassembled WGS sequence"/>
</dbReference>